<evidence type="ECO:0000313" key="2">
    <source>
        <dbReference type="Proteomes" id="UP001151760"/>
    </source>
</evidence>
<reference evidence="1" key="2">
    <citation type="submission" date="2022-01" db="EMBL/GenBank/DDBJ databases">
        <authorList>
            <person name="Yamashiro T."/>
            <person name="Shiraishi A."/>
            <person name="Satake H."/>
            <person name="Nakayama K."/>
        </authorList>
    </citation>
    <scope>NUCLEOTIDE SEQUENCE</scope>
</reference>
<protein>
    <recommendedName>
        <fullName evidence="3">DUF4219 domain-containing protein</fullName>
    </recommendedName>
</protein>
<comment type="caution">
    <text evidence="1">The sequence shown here is derived from an EMBL/GenBank/DDBJ whole genome shotgun (WGS) entry which is preliminary data.</text>
</comment>
<evidence type="ECO:0008006" key="3">
    <source>
        <dbReference type="Google" id="ProtNLM"/>
    </source>
</evidence>
<gene>
    <name evidence="1" type="ORF">Tco_0891671</name>
</gene>
<dbReference type="Proteomes" id="UP001151760">
    <property type="component" value="Unassembled WGS sequence"/>
</dbReference>
<name>A0ABQ5C919_9ASTR</name>
<organism evidence="1 2">
    <name type="scientific">Tanacetum coccineum</name>
    <dbReference type="NCBI Taxonomy" id="301880"/>
    <lineage>
        <taxon>Eukaryota</taxon>
        <taxon>Viridiplantae</taxon>
        <taxon>Streptophyta</taxon>
        <taxon>Embryophyta</taxon>
        <taxon>Tracheophyta</taxon>
        <taxon>Spermatophyta</taxon>
        <taxon>Magnoliopsida</taxon>
        <taxon>eudicotyledons</taxon>
        <taxon>Gunneridae</taxon>
        <taxon>Pentapetalae</taxon>
        <taxon>asterids</taxon>
        <taxon>campanulids</taxon>
        <taxon>Asterales</taxon>
        <taxon>Asteraceae</taxon>
        <taxon>Asteroideae</taxon>
        <taxon>Anthemideae</taxon>
        <taxon>Anthemidinae</taxon>
        <taxon>Tanacetum</taxon>
    </lineage>
</organism>
<keyword evidence="2" id="KW-1185">Reference proteome</keyword>
<dbReference type="EMBL" id="BQNB010013912">
    <property type="protein sequence ID" value="GJT21734.1"/>
    <property type="molecule type" value="Genomic_DNA"/>
</dbReference>
<reference evidence="1" key="1">
    <citation type="journal article" date="2022" name="Int. J. Mol. Sci.">
        <title>Draft Genome of Tanacetum Coccineum: Genomic Comparison of Closely Related Tanacetum-Family Plants.</title>
        <authorList>
            <person name="Yamashiro T."/>
            <person name="Shiraishi A."/>
            <person name="Nakayama K."/>
            <person name="Satake H."/>
        </authorList>
    </citation>
    <scope>NUCLEOTIDE SEQUENCE</scope>
</reference>
<sequence length="153" mass="17540">MTLSLAENVIVAGVDNRPPMLEKTNYNSWAIRMLLYIKGKENGNLLVDSVLNGPFQLGTIEVPRNENTPATIRERTHADLTEEEKLRASVDIKVYLKTYTTWLIIMIKQSRSGIESNSSFKVQSYPSRNVSLNYMMTLTCSPRNLERQFIRIK</sequence>
<proteinExistence type="predicted"/>
<evidence type="ECO:0000313" key="1">
    <source>
        <dbReference type="EMBL" id="GJT21734.1"/>
    </source>
</evidence>
<accession>A0ABQ5C919</accession>